<dbReference type="Pfam" id="PF09361">
    <property type="entry name" value="Phasin_2"/>
    <property type="match status" value="1"/>
</dbReference>
<dbReference type="AlphaFoldDB" id="A0A4R3HV55"/>
<keyword evidence="3" id="KW-1185">Reference proteome</keyword>
<accession>A0A4R3HV55</accession>
<dbReference type="InterPro" id="IPR018968">
    <property type="entry name" value="Phasin"/>
</dbReference>
<proteinExistence type="predicted"/>
<dbReference type="Proteomes" id="UP000295382">
    <property type="component" value="Unassembled WGS sequence"/>
</dbReference>
<sequence length="189" mass="19891">MSPMFPNQEQFTAATKANFEAQIALITSLTNKAFESVEKLVDLNLTAVKSSLEDSNSAAKQLLAAKDPQELSTLIAAQAQPNAEKALAYGRHVASIASSAQAEFTKAAEEQVAEANRKVLALIEEASKNAPAGSENVIALVKSAFGTANASYEQLANTTKQAVETMETNLSSAVAQFSQAANKTAKAKK</sequence>
<evidence type="ECO:0000259" key="1">
    <source>
        <dbReference type="Pfam" id="PF09361"/>
    </source>
</evidence>
<dbReference type="InterPro" id="IPR010127">
    <property type="entry name" value="Phasin_subfam-1"/>
</dbReference>
<organism evidence="2 3">
    <name type="scientific">Paucimonas lemoignei</name>
    <name type="common">Pseudomonas lemoignei</name>
    <dbReference type="NCBI Taxonomy" id="29443"/>
    <lineage>
        <taxon>Bacteria</taxon>
        <taxon>Pseudomonadati</taxon>
        <taxon>Pseudomonadota</taxon>
        <taxon>Betaproteobacteria</taxon>
        <taxon>Burkholderiales</taxon>
        <taxon>Burkholderiaceae</taxon>
        <taxon>Paucimonas</taxon>
    </lineage>
</organism>
<feature type="domain" description="Phasin" evidence="1">
    <location>
        <begin position="9"/>
        <end position="112"/>
    </location>
</feature>
<reference evidence="2 3" key="1">
    <citation type="submission" date="2019-03" db="EMBL/GenBank/DDBJ databases">
        <title>Genomic Encyclopedia of Type Strains, Phase IV (KMG-IV): sequencing the most valuable type-strain genomes for metagenomic binning, comparative biology and taxonomic classification.</title>
        <authorList>
            <person name="Goeker M."/>
        </authorList>
    </citation>
    <scope>NUCLEOTIDE SEQUENCE [LARGE SCALE GENOMIC DNA]</scope>
    <source>
        <strain evidence="2 3">DSM 7445</strain>
    </source>
</reference>
<evidence type="ECO:0000313" key="2">
    <source>
        <dbReference type="EMBL" id="TCS36634.1"/>
    </source>
</evidence>
<dbReference type="EMBL" id="SLZQ01000006">
    <property type="protein sequence ID" value="TCS36634.1"/>
    <property type="molecule type" value="Genomic_DNA"/>
</dbReference>
<dbReference type="NCBIfam" id="TIGR01841">
    <property type="entry name" value="phasin"/>
    <property type="match status" value="1"/>
</dbReference>
<protein>
    <submittedName>
        <fullName evidence="2">Phasin family protein</fullName>
    </submittedName>
</protein>
<evidence type="ECO:0000313" key="3">
    <source>
        <dbReference type="Proteomes" id="UP000295382"/>
    </source>
</evidence>
<gene>
    <name evidence="2" type="ORF">EDC30_106176</name>
</gene>
<comment type="caution">
    <text evidence="2">The sequence shown here is derived from an EMBL/GenBank/DDBJ whole genome shotgun (WGS) entry which is preliminary data.</text>
</comment>
<name>A0A4R3HV55_PAULE</name>